<sequence>MVGGSIDGVQPMGASRSLQKINRESTVLAISPESDPNLLLSHDVPSGLSDVYHIQRYKCNHIMGSRSFYCQVGGVTAAGQYLQDLSFFFRTSAILPGSSHSPPAPDPD</sequence>
<name>A0AAV6YKB6_ENGPU</name>
<protein>
    <submittedName>
        <fullName evidence="1">Uncharacterized protein</fullName>
    </submittedName>
</protein>
<dbReference type="Proteomes" id="UP000824782">
    <property type="component" value="Unassembled WGS sequence"/>
</dbReference>
<comment type="caution">
    <text evidence="1">The sequence shown here is derived from an EMBL/GenBank/DDBJ whole genome shotgun (WGS) entry which is preliminary data.</text>
</comment>
<accession>A0AAV6YKB6</accession>
<keyword evidence="2" id="KW-1185">Reference proteome</keyword>
<reference evidence="1" key="1">
    <citation type="thesis" date="2020" institute="ProQuest LLC" country="789 East Eisenhower Parkway, Ann Arbor, MI, USA">
        <title>Comparative Genomics and Chromosome Evolution.</title>
        <authorList>
            <person name="Mudd A.B."/>
        </authorList>
    </citation>
    <scope>NUCLEOTIDE SEQUENCE</scope>
    <source>
        <strain evidence="1">237g6f4</strain>
        <tissue evidence="1">Blood</tissue>
    </source>
</reference>
<dbReference type="EMBL" id="WNYA01033781">
    <property type="protein sequence ID" value="KAG8537116.1"/>
    <property type="molecule type" value="Genomic_DNA"/>
</dbReference>
<evidence type="ECO:0000313" key="1">
    <source>
        <dbReference type="EMBL" id="KAG8537116.1"/>
    </source>
</evidence>
<gene>
    <name evidence="1" type="ORF">GDO81_025051</name>
</gene>
<evidence type="ECO:0000313" key="2">
    <source>
        <dbReference type="Proteomes" id="UP000824782"/>
    </source>
</evidence>
<organism evidence="1 2">
    <name type="scientific">Engystomops pustulosus</name>
    <name type="common">Tungara frog</name>
    <name type="synonym">Physalaemus pustulosus</name>
    <dbReference type="NCBI Taxonomy" id="76066"/>
    <lineage>
        <taxon>Eukaryota</taxon>
        <taxon>Metazoa</taxon>
        <taxon>Chordata</taxon>
        <taxon>Craniata</taxon>
        <taxon>Vertebrata</taxon>
        <taxon>Euteleostomi</taxon>
        <taxon>Amphibia</taxon>
        <taxon>Batrachia</taxon>
        <taxon>Anura</taxon>
        <taxon>Neobatrachia</taxon>
        <taxon>Hyloidea</taxon>
        <taxon>Leptodactylidae</taxon>
        <taxon>Leiuperinae</taxon>
        <taxon>Engystomops</taxon>
    </lineage>
</organism>
<proteinExistence type="predicted"/>
<dbReference type="AlphaFoldDB" id="A0AAV6YKB6"/>